<reference evidence="2 3" key="1">
    <citation type="submission" date="2017-02" db="EMBL/GenBank/DDBJ databases">
        <title>Complete genome sequence of the cold-active Pseudoalteromonas aliena strain EH1 isolated from Arctic seawater.</title>
        <authorList>
            <person name="Kim E."/>
            <person name="Heo E."/>
            <person name="Kim H."/>
            <person name="Kim D."/>
        </authorList>
    </citation>
    <scope>NUCLEOTIDE SEQUENCE [LARGE SCALE GENOMIC DNA]</scope>
    <source>
        <strain evidence="2 3">EH1</strain>
    </source>
</reference>
<dbReference type="EMBL" id="CP019628">
    <property type="protein sequence ID" value="AQP98482.1"/>
    <property type="molecule type" value="Genomic_DNA"/>
</dbReference>
<evidence type="ECO:0008006" key="4">
    <source>
        <dbReference type="Google" id="ProtNLM"/>
    </source>
</evidence>
<sequence>MYGKLITATVVTALLQSTAAHALPDSRKGNPLDAIGIQTPAGVGDVIVDHENANTLHVGPASVKQIRGTYAELGAAGPQCADYINIKSQAYRQLATPVLQEQAYLNNDFVSNWYQLTYGIPRANIDGLNEIKNARKIINDAALESDGVIDNYYRLKTQWTGIETEYALLLEERDKLDRAQSDETTNCIVTSGGDSNRMYSCIVGVMNKYQPLKDTLAVKITSIEGQRNAIRSDYYVAKGLYDAYKEKIEVVSDNVAFHAQILAAQTIISKSAFELEDKLVKTEGVKITGLASAGYNLWDQERNLLANALYNAGHGNYSVKQLNVFNVRLNSGVTRNNPNVDVEGQSVFSKNVWSFPADTLLNNNIVSDWSMPFERENRGDIIHFDAMDKNSFAAGGIDFFVTKDARCGEYTQEVEEHYSGTNNNVTVSWKVIRKLYEPQPNRVVLTANLGLAYNYYAYPGPIKGECSIDVDRMNSYWRNSGKSKGWSWFRTKTNSWDNIRESARENLGMDCKLDLKPQSNDPNVAAEIAQNIEVQMYNDMWQMFLSVYAESYDIDVVEPAVTDAGESDVGATLGSGLTKICPMNVYCQFGNIVLRTLDKIGGSKAQGTTSHVSTQYGKIWKRFEKNTWNVQEGSALIRAKVCVDETQCN</sequence>
<gene>
    <name evidence="2" type="ORF">B0W48_00960</name>
</gene>
<dbReference type="STRING" id="247523.B0W48_00960"/>
<evidence type="ECO:0000256" key="1">
    <source>
        <dbReference type="SAM" id="SignalP"/>
    </source>
</evidence>
<feature type="signal peptide" evidence="1">
    <location>
        <begin position="1"/>
        <end position="22"/>
    </location>
</feature>
<keyword evidence="1" id="KW-0732">Signal</keyword>
<accession>A0A1Q2GTP9</accession>
<dbReference type="KEGG" id="paln:B0W48_00960"/>
<protein>
    <recommendedName>
        <fullName evidence="4">Hemolysin</fullName>
    </recommendedName>
</protein>
<organism evidence="2 3">
    <name type="scientific">Pseudoalteromonas aliena</name>
    <dbReference type="NCBI Taxonomy" id="247523"/>
    <lineage>
        <taxon>Bacteria</taxon>
        <taxon>Pseudomonadati</taxon>
        <taxon>Pseudomonadota</taxon>
        <taxon>Gammaproteobacteria</taxon>
        <taxon>Alteromonadales</taxon>
        <taxon>Pseudoalteromonadaceae</taxon>
        <taxon>Pseudoalteromonas</taxon>
    </lineage>
</organism>
<evidence type="ECO:0000313" key="2">
    <source>
        <dbReference type="EMBL" id="AQP98482.1"/>
    </source>
</evidence>
<evidence type="ECO:0000313" key="3">
    <source>
        <dbReference type="Proteomes" id="UP000188243"/>
    </source>
</evidence>
<dbReference type="AlphaFoldDB" id="A0A1Q2GTP9"/>
<dbReference type="Proteomes" id="UP000188243">
    <property type="component" value="Chromosome"/>
</dbReference>
<dbReference type="RefSeq" id="WP_077535216.1">
    <property type="nucleotide sequence ID" value="NZ_CP019628.1"/>
</dbReference>
<proteinExistence type="predicted"/>
<name>A0A1Q2GTP9_9GAMM</name>
<feature type="chain" id="PRO_5012523917" description="Hemolysin" evidence="1">
    <location>
        <begin position="23"/>
        <end position="649"/>
    </location>
</feature>